<dbReference type="Proteomes" id="UP000290289">
    <property type="component" value="Chromosome 13"/>
</dbReference>
<feature type="region of interest" description="Disordered" evidence="1">
    <location>
        <begin position="148"/>
        <end position="169"/>
    </location>
</feature>
<gene>
    <name evidence="2" type="ORF">DVH24_041459</name>
</gene>
<proteinExistence type="predicted"/>
<feature type="compositionally biased region" description="Polar residues" evidence="1">
    <location>
        <begin position="35"/>
        <end position="44"/>
    </location>
</feature>
<organism evidence="2 3">
    <name type="scientific">Malus domestica</name>
    <name type="common">Apple</name>
    <name type="synonym">Pyrus malus</name>
    <dbReference type="NCBI Taxonomy" id="3750"/>
    <lineage>
        <taxon>Eukaryota</taxon>
        <taxon>Viridiplantae</taxon>
        <taxon>Streptophyta</taxon>
        <taxon>Embryophyta</taxon>
        <taxon>Tracheophyta</taxon>
        <taxon>Spermatophyta</taxon>
        <taxon>Magnoliopsida</taxon>
        <taxon>eudicotyledons</taxon>
        <taxon>Gunneridae</taxon>
        <taxon>Pentapetalae</taxon>
        <taxon>rosids</taxon>
        <taxon>fabids</taxon>
        <taxon>Rosales</taxon>
        <taxon>Rosaceae</taxon>
        <taxon>Amygdaloideae</taxon>
        <taxon>Maleae</taxon>
        <taxon>Malus</taxon>
    </lineage>
</organism>
<dbReference type="Gramene" id="mRNA:MD13G0156600">
    <property type="protein sequence ID" value="CDS:MD13G0156600.1"/>
    <property type="gene ID" value="MD13G0156600"/>
</dbReference>
<dbReference type="AlphaFoldDB" id="A0A498IDV8"/>
<dbReference type="STRING" id="3750.A0A498IDV8"/>
<protein>
    <submittedName>
        <fullName evidence="2">Uncharacterized protein</fullName>
    </submittedName>
</protein>
<dbReference type="Pfam" id="PF15365">
    <property type="entry name" value="PNRC"/>
    <property type="match status" value="1"/>
</dbReference>
<dbReference type="OrthoDB" id="770116at2759"/>
<dbReference type="EMBL" id="RDQH01000339">
    <property type="protein sequence ID" value="RXH80312.1"/>
    <property type="molecule type" value="Genomic_DNA"/>
</dbReference>
<dbReference type="PANTHER" id="PTHR33670:SF1">
    <property type="entry name" value="OS09G0416300 PROTEIN"/>
    <property type="match status" value="1"/>
</dbReference>
<evidence type="ECO:0000313" key="3">
    <source>
        <dbReference type="Proteomes" id="UP000290289"/>
    </source>
</evidence>
<feature type="compositionally biased region" description="Low complexity" evidence="1">
    <location>
        <begin position="150"/>
        <end position="161"/>
    </location>
</feature>
<sequence>MGTEILRPQDFLIERIRVRPASFSRRKSYYHGNPIANQNYVSNPRSRKPAVRSESRRIQLQAQPADAAPVAKRSSSHDELRGFKMEKVTILRRGESLDSKMNEKGGLAGTGTAGLRPGPEMVQKQVRIVDLRSPVGGKTDMYAGSAFAVSPEPSSLPLPSFSRKKQVSKVVVDDSATRDLRRLLRLD</sequence>
<keyword evidence="3" id="KW-1185">Reference proteome</keyword>
<dbReference type="PANTHER" id="PTHR33670">
    <property type="entry name" value="SPLICING FACTOR, PROLINE- AND GLUTAMINE-RICH-LIKE"/>
    <property type="match status" value="1"/>
</dbReference>
<dbReference type="GO" id="GO:0016071">
    <property type="term" value="P:mRNA metabolic process"/>
    <property type="evidence" value="ECO:0007669"/>
    <property type="project" value="UniProtKB-ARBA"/>
</dbReference>
<comment type="caution">
    <text evidence="2">The sequence shown here is derived from an EMBL/GenBank/DDBJ whole genome shotgun (WGS) entry which is preliminary data.</text>
</comment>
<feature type="region of interest" description="Disordered" evidence="1">
    <location>
        <begin position="28"/>
        <end position="79"/>
    </location>
</feature>
<evidence type="ECO:0000313" key="2">
    <source>
        <dbReference type="EMBL" id="RXH80312.1"/>
    </source>
</evidence>
<evidence type="ECO:0000256" key="1">
    <source>
        <dbReference type="SAM" id="MobiDB-lite"/>
    </source>
</evidence>
<name>A0A498IDV8_MALDO</name>
<dbReference type="InterPro" id="IPR028322">
    <property type="entry name" value="PNRC-like_rgn"/>
</dbReference>
<accession>A0A498IDV8</accession>
<reference evidence="2 3" key="1">
    <citation type="submission" date="2018-10" db="EMBL/GenBank/DDBJ databases">
        <title>A high-quality apple genome assembly.</title>
        <authorList>
            <person name="Hu J."/>
        </authorList>
    </citation>
    <scope>NUCLEOTIDE SEQUENCE [LARGE SCALE GENOMIC DNA]</scope>
    <source>
        <strain evidence="3">cv. HFTH1</strain>
        <tissue evidence="2">Young leaf</tissue>
    </source>
</reference>